<dbReference type="SUPFAM" id="SSF57501">
    <property type="entry name" value="Cystine-knot cytokines"/>
    <property type="match status" value="1"/>
</dbReference>
<dbReference type="Proteomes" id="UP000694871">
    <property type="component" value="Unplaced"/>
</dbReference>
<evidence type="ECO:0000313" key="8">
    <source>
        <dbReference type="RefSeq" id="XP_015279826.1"/>
    </source>
</evidence>
<dbReference type="InterPro" id="IPR020440">
    <property type="entry name" value="IL-17_chr"/>
</dbReference>
<evidence type="ECO:0000313" key="7">
    <source>
        <dbReference type="Proteomes" id="UP000694871"/>
    </source>
</evidence>
<comment type="subcellular location">
    <subcellularLocation>
        <location evidence="1">Secreted</location>
    </subcellularLocation>
</comment>
<evidence type="ECO:0000256" key="1">
    <source>
        <dbReference type="ARBA" id="ARBA00004613"/>
    </source>
</evidence>
<evidence type="ECO:0000256" key="2">
    <source>
        <dbReference type="ARBA" id="ARBA00007236"/>
    </source>
</evidence>
<protein>
    <submittedName>
        <fullName evidence="8">Interleukin-17F-like</fullName>
    </submittedName>
</protein>
<evidence type="ECO:0000256" key="3">
    <source>
        <dbReference type="ARBA" id="ARBA00022514"/>
    </source>
</evidence>
<dbReference type="Pfam" id="PF06083">
    <property type="entry name" value="IL17"/>
    <property type="match status" value="1"/>
</dbReference>
<name>A0ABM1L1I9_GEKJA</name>
<accession>A0ABM1L1I9</accession>
<dbReference type="GeneID" id="107121427"/>
<keyword evidence="3" id="KW-0202">Cytokine</keyword>
<dbReference type="InterPro" id="IPR010345">
    <property type="entry name" value="IL-17_fam"/>
</dbReference>
<evidence type="ECO:0000256" key="6">
    <source>
        <dbReference type="SAM" id="SignalP"/>
    </source>
</evidence>
<dbReference type="RefSeq" id="XP_015279826.1">
    <property type="nucleotide sequence ID" value="XM_015424340.1"/>
</dbReference>
<keyword evidence="7" id="KW-1185">Reference proteome</keyword>
<organism evidence="7 8">
    <name type="scientific">Gekko japonicus</name>
    <name type="common">Schlegel's Japanese gecko</name>
    <dbReference type="NCBI Taxonomy" id="146911"/>
    <lineage>
        <taxon>Eukaryota</taxon>
        <taxon>Metazoa</taxon>
        <taxon>Chordata</taxon>
        <taxon>Craniata</taxon>
        <taxon>Vertebrata</taxon>
        <taxon>Euteleostomi</taxon>
        <taxon>Lepidosauria</taxon>
        <taxon>Squamata</taxon>
        <taxon>Bifurcata</taxon>
        <taxon>Gekkota</taxon>
        <taxon>Gekkonidae</taxon>
        <taxon>Gekkoninae</taxon>
        <taxon>Gekko</taxon>
    </lineage>
</organism>
<dbReference type="InterPro" id="IPR029034">
    <property type="entry name" value="Cystine-knot_cytokine"/>
</dbReference>
<feature type="signal peptide" evidence="6">
    <location>
        <begin position="1"/>
        <end position="23"/>
    </location>
</feature>
<sequence length="148" mass="16533">MLILVSLLKSFAVGKTLVPNVNSKTPGCLEPDEEGFPQSIKINISIIHTNQTKNVMPDASKRSTSPWDYSITEDPNRFPSRIAEATCRHTGCMDATGKENYSVSSVPIRQEILVIRRKYRGCEQTYQLEKQWVTVGCTCARPQLITSA</sequence>
<keyword evidence="5 6" id="KW-0732">Signal</keyword>
<dbReference type="Gene3D" id="2.10.90.10">
    <property type="entry name" value="Cystine-knot cytokines"/>
    <property type="match status" value="1"/>
</dbReference>
<evidence type="ECO:0000256" key="5">
    <source>
        <dbReference type="ARBA" id="ARBA00022729"/>
    </source>
</evidence>
<keyword evidence="4" id="KW-0964">Secreted</keyword>
<feature type="chain" id="PRO_5045391535" evidence="6">
    <location>
        <begin position="24"/>
        <end position="148"/>
    </location>
</feature>
<reference evidence="8" key="1">
    <citation type="submission" date="2025-08" db="UniProtKB">
        <authorList>
            <consortium name="RefSeq"/>
        </authorList>
    </citation>
    <scope>IDENTIFICATION</scope>
</reference>
<dbReference type="PRINTS" id="PR01932">
    <property type="entry name" value="INTRLEUKIN17"/>
</dbReference>
<proteinExistence type="inferred from homology"/>
<comment type="similarity">
    <text evidence="2">Belongs to the IL-17 family.</text>
</comment>
<evidence type="ECO:0000256" key="4">
    <source>
        <dbReference type="ARBA" id="ARBA00022525"/>
    </source>
</evidence>
<gene>
    <name evidence="8" type="primary">LOC107121427</name>
</gene>